<keyword evidence="1" id="KW-0472">Membrane</keyword>
<keyword evidence="1" id="KW-1133">Transmembrane helix</keyword>
<evidence type="ECO:0000313" key="2">
    <source>
        <dbReference type="EMBL" id="BCK53726.1"/>
    </source>
</evidence>
<proteinExistence type="predicted"/>
<protein>
    <recommendedName>
        <fullName evidence="4">Transmembrane protein</fullName>
    </recommendedName>
</protein>
<dbReference type="InterPro" id="IPR039708">
    <property type="entry name" value="MT1774/Rv1733c-like"/>
</dbReference>
<dbReference type="AlphaFoldDB" id="A0A7G1KGN7"/>
<keyword evidence="1" id="KW-0812">Transmembrane</keyword>
<dbReference type="PANTHER" id="PTHR42305">
    <property type="entry name" value="MEMBRANE PROTEIN RV1733C-RELATED"/>
    <property type="match status" value="1"/>
</dbReference>
<evidence type="ECO:0000313" key="3">
    <source>
        <dbReference type="Proteomes" id="UP000516173"/>
    </source>
</evidence>
<name>A0A7G1KGN7_9NOCA</name>
<organism evidence="2 3">
    <name type="scientific">Nocardia wallacei</name>
    <dbReference type="NCBI Taxonomy" id="480035"/>
    <lineage>
        <taxon>Bacteria</taxon>
        <taxon>Bacillati</taxon>
        <taxon>Actinomycetota</taxon>
        <taxon>Actinomycetes</taxon>
        <taxon>Mycobacteriales</taxon>
        <taxon>Nocardiaceae</taxon>
        <taxon>Nocardia</taxon>
    </lineage>
</organism>
<dbReference type="Proteomes" id="UP000516173">
    <property type="component" value="Chromosome"/>
</dbReference>
<sequence length="189" mass="20220">MVLRARRLAPWARNPMLRGVDRLEGWIRLLAAVVVLLAIPASVPAGIDGYTAARARIDSENAAKTAVPAVIITDPVRVPATDRVTVDRMQAEARWNHEGRAGEASIDVAGTAKRGDRIELWLGPDGRPATDPVPADAAIGQGIGLGLLTFAGICTATGILVWITGRLLDRRRSAAWEHEWKEVSPALGS</sequence>
<keyword evidence="3" id="KW-1185">Reference proteome</keyword>
<gene>
    <name evidence="2" type="ORF">NWFMUON74_14980</name>
</gene>
<reference evidence="2 3" key="1">
    <citation type="submission" date="2020-08" db="EMBL/GenBank/DDBJ databases">
        <title>Genome Sequencing of Nocardia wallacei strain FMUON74 and assembly.</title>
        <authorList>
            <person name="Toyokawa M."/>
            <person name="Uesaka K."/>
        </authorList>
    </citation>
    <scope>NUCLEOTIDE SEQUENCE [LARGE SCALE GENOMIC DNA]</scope>
    <source>
        <strain evidence="2 3">FMUON74</strain>
    </source>
</reference>
<evidence type="ECO:0000256" key="1">
    <source>
        <dbReference type="SAM" id="Phobius"/>
    </source>
</evidence>
<accession>A0A7G1KGN7</accession>
<dbReference type="PANTHER" id="PTHR42305:SF1">
    <property type="entry name" value="MEMBRANE PROTEIN RV1733C-RELATED"/>
    <property type="match status" value="1"/>
</dbReference>
<evidence type="ECO:0008006" key="4">
    <source>
        <dbReference type="Google" id="ProtNLM"/>
    </source>
</evidence>
<dbReference type="EMBL" id="AP023396">
    <property type="protein sequence ID" value="BCK53726.1"/>
    <property type="molecule type" value="Genomic_DNA"/>
</dbReference>
<feature type="transmembrane region" description="Helical" evidence="1">
    <location>
        <begin position="143"/>
        <end position="163"/>
    </location>
</feature>
<dbReference type="KEGG" id="nwl:NWFMUON74_14980"/>